<feature type="region of interest" description="Disordered" evidence="1">
    <location>
        <begin position="434"/>
        <end position="532"/>
    </location>
</feature>
<feature type="compositionally biased region" description="Acidic residues" evidence="1">
    <location>
        <begin position="735"/>
        <end position="754"/>
    </location>
</feature>
<sequence>MSGQSVAHGTVEDFQSLQNISKELAPVKNALLKLKKRVEEEDKTVNTNNETAVSLDKVAARILQVMSKYKALEERLSNVSHLAEEEQWAQYKREAALLSFGTASSSSGSGAPLGRSPASPAGRARHATQNGKHTQFTKVDALKEEVEAAQQERRSTQERIQHYYSGETNGTHGDPPTTDLTDVFLAEGTFNFSNVKRPKDAEDGPLFLPNMTPAPGYVKKETTASQPVAANATKGSQTHQNVFRDVCPTALPYCLSASSYLRSQKQLQMQVDMVRYLIQTGRREMAILARDTYGLSPLWFPELLHDQSHPNNGGIEKGIATSLLNTPSLTCAKGTRVEENGSKPDTELHTPLRDQKESPGKTASHSGSRSNGNQPVTPLHTPSGASRHETLPLLAARVAAMGLFLKDEYIERMIVERALADDFYTDRNRRTVPDAEDLHNGSTHEVHVDPQDGTSATEEEENEWTLPPPPHLGTEEDLTASQPIAERRGSNSTNRSADIVDDDSDDYSTVYSGEEEEGAPSSEDNQPEPAVEVGGDDLEQLLWMAQQYRRYDSAVVRRMRAIPPDHYSRQSGNDRFDRCVMALVESQLYNGLSDVPSISGHILETPSQESHGSESLLNEDGLLRAKRTRNSAEDLFAMEDTFSASVLCFKRPTRYYCCTSGLLLSDANHRGDGVSADPKVSLSAYLLRALYNGEEDKEAYLGTLRKDQTPYVLPSGHMFSLSGLCQCVVVRHEPPEEDDDDDSWQTELQDEESMGEVLDTLSEAMESAASSYEAPQEAEEEEEEDEERLPLLAEEEEGESLFEERESTSSEEEMGVEEEESDGGGGVMQPRANTNQESVLFRLPGANQLNPNYSVSNVRKIFIT</sequence>
<feature type="compositionally biased region" description="Low complexity" evidence="1">
    <location>
        <begin position="102"/>
        <end position="122"/>
    </location>
</feature>
<reference evidence="2 3" key="1">
    <citation type="submission" date="2020-08" db="EMBL/GenBank/DDBJ databases">
        <authorList>
            <person name="Newling K."/>
            <person name="Davey J."/>
            <person name="Forrester S."/>
        </authorList>
    </citation>
    <scope>NUCLEOTIDE SEQUENCE [LARGE SCALE GENOMIC DNA]</scope>
    <source>
        <strain evidence="3">Crithidia deanei Carvalho (ATCC PRA-265)</strain>
    </source>
</reference>
<feature type="compositionally biased region" description="Acidic residues" evidence="1">
    <location>
        <begin position="809"/>
        <end position="822"/>
    </location>
</feature>
<feature type="region of interest" description="Disordered" evidence="1">
    <location>
        <begin position="102"/>
        <end position="135"/>
    </location>
</feature>
<evidence type="ECO:0000313" key="3">
    <source>
        <dbReference type="Proteomes" id="UP000515908"/>
    </source>
</evidence>
<dbReference type="EMBL" id="LR877149">
    <property type="protein sequence ID" value="CAD2215777.1"/>
    <property type="molecule type" value="Genomic_DNA"/>
</dbReference>
<protein>
    <submittedName>
        <fullName evidence="2">Uncharacterized protein</fullName>
    </submittedName>
</protein>
<name>A0A7G2CA88_9TRYP</name>
<gene>
    <name evidence="2" type="ORF">ADEAN_000323500</name>
</gene>
<evidence type="ECO:0000313" key="2">
    <source>
        <dbReference type="EMBL" id="CAD2215777.1"/>
    </source>
</evidence>
<feature type="compositionally biased region" description="Acidic residues" evidence="1">
    <location>
        <begin position="776"/>
        <end position="801"/>
    </location>
</feature>
<proteinExistence type="predicted"/>
<accession>A0A7G2CA88</accession>
<dbReference type="VEuPathDB" id="TriTrypDB:ADEAN_000323500"/>
<dbReference type="AlphaFoldDB" id="A0A7G2CA88"/>
<feature type="compositionally biased region" description="Low complexity" evidence="1">
    <location>
        <begin position="762"/>
        <end position="775"/>
    </location>
</feature>
<evidence type="ECO:0000256" key="1">
    <source>
        <dbReference type="SAM" id="MobiDB-lite"/>
    </source>
</evidence>
<feature type="region of interest" description="Disordered" evidence="1">
    <location>
        <begin position="734"/>
        <end position="839"/>
    </location>
</feature>
<feature type="compositionally biased region" description="Basic and acidic residues" evidence="1">
    <location>
        <begin position="434"/>
        <end position="450"/>
    </location>
</feature>
<feature type="compositionally biased region" description="Polar residues" evidence="1">
    <location>
        <begin position="361"/>
        <end position="376"/>
    </location>
</feature>
<keyword evidence="3" id="KW-1185">Reference proteome</keyword>
<dbReference type="Proteomes" id="UP000515908">
    <property type="component" value="Chromosome 05"/>
</dbReference>
<feature type="region of interest" description="Disordered" evidence="1">
    <location>
        <begin position="331"/>
        <end position="385"/>
    </location>
</feature>
<organism evidence="2 3">
    <name type="scientific">Angomonas deanei</name>
    <dbReference type="NCBI Taxonomy" id="59799"/>
    <lineage>
        <taxon>Eukaryota</taxon>
        <taxon>Discoba</taxon>
        <taxon>Euglenozoa</taxon>
        <taxon>Kinetoplastea</taxon>
        <taxon>Metakinetoplastina</taxon>
        <taxon>Trypanosomatida</taxon>
        <taxon>Trypanosomatidae</taxon>
        <taxon>Strigomonadinae</taxon>
        <taxon>Angomonas</taxon>
    </lineage>
</organism>
<feature type="compositionally biased region" description="Basic and acidic residues" evidence="1">
    <location>
        <begin position="335"/>
        <end position="359"/>
    </location>
</feature>